<reference evidence="1" key="2">
    <citation type="submission" date="2022-08" db="EMBL/GenBank/DDBJ databases">
        <authorList>
            <person name="Dong C."/>
        </authorList>
    </citation>
    <scope>NUCLEOTIDE SEQUENCE</scope>
    <source>
        <strain evidence="1">59MF3M-4</strain>
    </source>
</reference>
<protein>
    <submittedName>
        <fullName evidence="1">Uncharacterized protein</fullName>
    </submittedName>
</protein>
<organism evidence="1 2">
    <name type="scientific">Thalassolituus pacificus</name>
    <dbReference type="NCBI Taxonomy" id="2975440"/>
    <lineage>
        <taxon>Bacteria</taxon>
        <taxon>Pseudomonadati</taxon>
        <taxon>Pseudomonadota</taxon>
        <taxon>Gammaproteobacteria</taxon>
        <taxon>Oceanospirillales</taxon>
        <taxon>Oceanospirillaceae</taxon>
        <taxon>Thalassolituus</taxon>
    </lineage>
</organism>
<comment type="caution">
    <text evidence="1">The sequence shown here is derived from an EMBL/GenBank/DDBJ whole genome shotgun (WGS) entry which is preliminary data.</text>
</comment>
<dbReference type="EMBL" id="JAOANI010000012">
    <property type="protein sequence ID" value="MCT7358054.1"/>
    <property type="molecule type" value="Genomic_DNA"/>
</dbReference>
<name>A0A9X3AQS3_9GAMM</name>
<dbReference type="RefSeq" id="WP_260974977.1">
    <property type="nucleotide sequence ID" value="NZ_JAOANI010000012.1"/>
</dbReference>
<proteinExistence type="predicted"/>
<accession>A0A9X3AQS3</accession>
<sequence length="325" mass="35065">MSISTEFAELLRAGRPQFNARVAEAHHRYRGFNTDEFTLFLQECVDPMIVNIDAANRGAFASSAFDIALDLVGRELTGAHPRGKLLTALWQDTLPTLTSAMADRPSLLISALCNALLNLEALPAARPNQWLELLRKYGGSLTAPDDLLQLGVLAAWRAGAAHFRLPALQAAARLPHIGCTLLDLTPESDMQEQLRLAEQNPWLIARSDKALEVGAFTGLGGQFAEPPEVRATHDGFIVKSSDRCFQLIADGFGAVLLPATQAEFDSAGHAAREGRPPKLSANTLIYANSSVVIPLPADGLQLTWNAYTAALTSPYSFSISIVPLL</sequence>
<gene>
    <name evidence="1" type="ORF">NYR02_03335</name>
</gene>
<dbReference type="AlphaFoldDB" id="A0A9X3AQS3"/>
<evidence type="ECO:0000313" key="2">
    <source>
        <dbReference type="Proteomes" id="UP001147830"/>
    </source>
</evidence>
<keyword evidence="2" id="KW-1185">Reference proteome</keyword>
<evidence type="ECO:0000313" key="1">
    <source>
        <dbReference type="EMBL" id="MCT7358054.1"/>
    </source>
</evidence>
<reference evidence="1" key="1">
    <citation type="journal article" date="2022" name="Front. Microbiol.">
        <title>Genome-based taxonomic rearrangement of Oceanobacter-related bacteria including the description of Thalassolituus hydrocarbonoclasticus sp. nov. and Thalassolituus pacificus sp. nov. and emended description of the genus Thalassolituus.</title>
        <authorList>
            <person name="Dong C."/>
            <person name="Wei L."/>
            <person name="Wang J."/>
            <person name="Lai Q."/>
            <person name="Huang Z."/>
            <person name="Shao Z."/>
        </authorList>
    </citation>
    <scope>NUCLEOTIDE SEQUENCE</scope>
    <source>
        <strain evidence="1">59MF3M-4</strain>
    </source>
</reference>
<dbReference type="Proteomes" id="UP001147830">
    <property type="component" value="Unassembled WGS sequence"/>
</dbReference>